<organism evidence="1 2">
    <name type="scientific">Phytophthora megakarya</name>
    <dbReference type="NCBI Taxonomy" id="4795"/>
    <lineage>
        <taxon>Eukaryota</taxon>
        <taxon>Sar</taxon>
        <taxon>Stramenopiles</taxon>
        <taxon>Oomycota</taxon>
        <taxon>Peronosporomycetes</taxon>
        <taxon>Peronosporales</taxon>
        <taxon>Peronosporaceae</taxon>
        <taxon>Phytophthora</taxon>
    </lineage>
</organism>
<gene>
    <name evidence="1" type="ORF">PHMEG_00017085</name>
</gene>
<accession>A0A225VXD7</accession>
<keyword evidence="2" id="KW-1185">Reference proteome</keyword>
<reference evidence="2" key="1">
    <citation type="submission" date="2017-03" db="EMBL/GenBank/DDBJ databases">
        <title>Phytopthora megakarya and P. palmivora, two closely related causual agents of cacao black pod achieved similar genome size and gene model numbers by different mechanisms.</title>
        <authorList>
            <person name="Ali S."/>
            <person name="Shao J."/>
            <person name="Larry D.J."/>
            <person name="Kronmiller B."/>
            <person name="Shen D."/>
            <person name="Strem M.D."/>
            <person name="Melnick R.L."/>
            <person name="Guiltinan M.J."/>
            <person name="Tyler B.M."/>
            <person name="Meinhardt L.W."/>
            <person name="Bailey B.A."/>
        </authorList>
    </citation>
    <scope>NUCLEOTIDE SEQUENCE [LARGE SCALE GENOMIC DNA]</scope>
    <source>
        <strain evidence="2">zdho120</strain>
    </source>
</reference>
<feature type="non-terminal residue" evidence="1">
    <location>
        <position position="1"/>
    </location>
</feature>
<name>A0A225VXD7_9STRA</name>
<comment type="caution">
    <text evidence="1">The sequence shown here is derived from an EMBL/GenBank/DDBJ whole genome shotgun (WGS) entry which is preliminary data.</text>
</comment>
<dbReference type="AlphaFoldDB" id="A0A225VXD7"/>
<dbReference type="Proteomes" id="UP000198211">
    <property type="component" value="Unassembled WGS sequence"/>
</dbReference>
<sequence>IEMIPPKLWKVRGIVPRLINITNNLLEHYNREFNNTFPATRPNILTCVGVLERIVHPYVMLQDDITRSRSHPQVHGD</sequence>
<evidence type="ECO:0000313" key="1">
    <source>
        <dbReference type="EMBL" id="OWZ10116.1"/>
    </source>
</evidence>
<protein>
    <submittedName>
        <fullName evidence="1">Uncharacterized protein</fullName>
    </submittedName>
</protein>
<evidence type="ECO:0000313" key="2">
    <source>
        <dbReference type="Proteomes" id="UP000198211"/>
    </source>
</evidence>
<proteinExistence type="predicted"/>
<dbReference type="EMBL" id="NBNE01002555">
    <property type="protein sequence ID" value="OWZ10116.1"/>
    <property type="molecule type" value="Genomic_DNA"/>
</dbReference>